<proteinExistence type="predicted"/>
<sequence length="57" mass="6573">MTFFFRQRTAQRGDAGAHHIHRMRGSRQRFQHGAYVSRQSAQRFEFAFIGGEFIAGG</sequence>
<accession>A0A645I0H8</accession>
<dbReference type="EMBL" id="VSSQ01103420">
    <property type="protein sequence ID" value="MPN44356.1"/>
    <property type="molecule type" value="Genomic_DNA"/>
</dbReference>
<organism evidence="1">
    <name type="scientific">bioreactor metagenome</name>
    <dbReference type="NCBI Taxonomy" id="1076179"/>
    <lineage>
        <taxon>unclassified sequences</taxon>
        <taxon>metagenomes</taxon>
        <taxon>ecological metagenomes</taxon>
    </lineage>
</organism>
<evidence type="ECO:0000313" key="1">
    <source>
        <dbReference type="EMBL" id="MPN44356.1"/>
    </source>
</evidence>
<comment type="caution">
    <text evidence="1">The sequence shown here is derived from an EMBL/GenBank/DDBJ whole genome shotgun (WGS) entry which is preliminary data.</text>
</comment>
<dbReference type="AlphaFoldDB" id="A0A645I0H8"/>
<name>A0A645I0H8_9ZZZZ</name>
<gene>
    <name evidence="1" type="ORF">SDC9_191921</name>
</gene>
<reference evidence="1" key="1">
    <citation type="submission" date="2019-08" db="EMBL/GenBank/DDBJ databases">
        <authorList>
            <person name="Kucharzyk K."/>
            <person name="Murdoch R.W."/>
            <person name="Higgins S."/>
            <person name="Loffler F."/>
        </authorList>
    </citation>
    <scope>NUCLEOTIDE SEQUENCE</scope>
</reference>
<protein>
    <submittedName>
        <fullName evidence="1">Uncharacterized protein</fullName>
    </submittedName>
</protein>